<feature type="non-terminal residue" evidence="4">
    <location>
        <position position="1191"/>
    </location>
</feature>
<proteinExistence type="predicted"/>
<sequence length="1191" mass="127038">MMRFHPSDARRDTGSTLWRTVLAHAGLCLALFMLGRDAAQASPGIGHDEPTIGQDGTTKPVPSETGSLLPVFPEGDRQLLGELEIAKRKDEAVEVRDLQRRLGWTESSAGETGTEPVVLRRMAGVAGSPGGPDPLVYDQRVSEPAWSTIEPCVASRADGTLYCVAIDVGGNFVDVYRSTNDGYGWVYEFSLVAAIPRNPSIVIGEGNTNRLVIAYESDRGGPTSSIRVFWHDLDTLENGAVTVQSQPFGTLARPRICVDSPEYGYWYPYLTWTQGVLGVGEVESVQFSRSLDFGATFEAPRSIEGGLPSGTQCDVDFGGSLLNLVYSKPSPSGDRDIVLRRSADFGATFDAGTAIVASPYDEFEPRVASTASGGLTAIVFTKRYSASNTDIESMVTTDGSIWTLSYLPFTSDDEGMPDIAANFSGEGIHAVFLRGDQLRSSTVGTSKTWMPGRAVNEGSLDPSYAPAVATTPARTQEAAVVWTQQTPDGARILFDAEYPVGGFDIVVADSQLEAAVASLAAWKESIGYRVSVISVPTIFEIYGTGDDAERIYAYLADRSADVRHVLLVGDVDLLPMRMLYPSDTRPAYGSDFYYADAGNLNWDHDLDGRWGEFVDDALDPNPDLIVGRAPFDDPADVQAFCSGVIAFEQATGAWKRDVLLANGFLDHVEGWAGDPVTDTAYASERIIGDVLAPRGWGSATLYEKIGISTSPFSCDADLLQANFLSRIGWGRHGLVSTNAHGEPGSKAGLQWMSDINGNFVRDLPEESRYNSFSNWGDIAAHPAAGAVCLWGCSTGVVFGDFAGFAGSPLRSRYLIRTPRSNTMMKEYLRHGAGAVVASTAGADYSPGWTQPGDGRIQSLSYYFFEQLGEGPRRIGDAFYAASVKYASVHGLARGLRVFHVFGDPTLSVDDITLPPGSRESALLSWQARIAPTVSISDRRRTDSFEATSREPASPGPVPQGGEMPPLVWDQVTRPAESIAILSLERVGDVLLAGGIRRGATGNQGTIFRSTDQGDSWVPQDFPGVASIRVVERTGSGRLVAGGMGEDPGGNPAGVVFTSDDDGATWDARLVSASCIITDVTERGSGELFAVTTWNGRIFRSTDDGSNWTQVAALGVDVGIAAITAADERLLVALDAPVGLAPVLYSDDGVAWSPPLGGLADVDAAHDVLVAPGEVYAGVEGSDGVGAVYRST</sequence>
<dbReference type="Pfam" id="PF01364">
    <property type="entry name" value="Peptidase_C25"/>
    <property type="match status" value="1"/>
</dbReference>
<dbReference type="SUPFAM" id="SSF50939">
    <property type="entry name" value="Sialidases"/>
    <property type="match status" value="2"/>
</dbReference>
<comment type="caution">
    <text evidence="4">The sequence shown here is derived from an EMBL/GenBank/DDBJ whole genome shotgun (WGS) entry which is preliminary data.</text>
</comment>
<evidence type="ECO:0000256" key="1">
    <source>
        <dbReference type="ARBA" id="ARBA00022729"/>
    </source>
</evidence>
<reference evidence="4" key="1">
    <citation type="submission" date="2020-04" db="EMBL/GenBank/DDBJ databases">
        <authorList>
            <person name="Zhang T."/>
        </authorList>
    </citation>
    <scope>NUCLEOTIDE SEQUENCE</scope>
    <source>
        <strain evidence="4">HKST-UBA01</strain>
    </source>
</reference>
<evidence type="ECO:0000313" key="5">
    <source>
        <dbReference type="Proteomes" id="UP000697710"/>
    </source>
</evidence>
<dbReference type="InterPro" id="IPR001769">
    <property type="entry name" value="Gingipain"/>
</dbReference>
<dbReference type="GO" id="GO:0006508">
    <property type="term" value="P:proteolysis"/>
    <property type="evidence" value="ECO:0007669"/>
    <property type="project" value="InterPro"/>
</dbReference>
<dbReference type="Gene3D" id="3.40.50.1460">
    <property type="match status" value="1"/>
</dbReference>
<dbReference type="SUPFAM" id="SSF52129">
    <property type="entry name" value="Caspase-like"/>
    <property type="match status" value="1"/>
</dbReference>
<protein>
    <recommendedName>
        <fullName evidence="3">Gingipain domain-containing protein</fullName>
    </recommendedName>
</protein>
<keyword evidence="1" id="KW-0732">Signal</keyword>
<reference evidence="4" key="2">
    <citation type="journal article" date="2021" name="Microbiome">
        <title>Successional dynamics and alternative stable states in a saline activated sludge microbial community over 9 years.</title>
        <authorList>
            <person name="Wang Y."/>
            <person name="Ye J."/>
            <person name="Ju F."/>
            <person name="Liu L."/>
            <person name="Boyd J.A."/>
            <person name="Deng Y."/>
            <person name="Parks D.H."/>
            <person name="Jiang X."/>
            <person name="Yin X."/>
            <person name="Woodcroft B.J."/>
            <person name="Tyson G.W."/>
            <person name="Hugenholtz P."/>
            <person name="Polz M.F."/>
            <person name="Zhang T."/>
        </authorList>
    </citation>
    <scope>NUCLEOTIDE SEQUENCE</scope>
    <source>
        <strain evidence="4">HKST-UBA01</strain>
    </source>
</reference>
<accession>A0A956LZF0</accession>
<gene>
    <name evidence="4" type="ORF">KC729_07100</name>
</gene>
<dbReference type="EMBL" id="JAGQHR010000164">
    <property type="protein sequence ID" value="MCA9727432.1"/>
    <property type="molecule type" value="Genomic_DNA"/>
</dbReference>
<dbReference type="AlphaFoldDB" id="A0A956LZF0"/>
<dbReference type="SUPFAM" id="SSF110296">
    <property type="entry name" value="Oligoxyloglucan reducing end-specific cellobiohydrolase"/>
    <property type="match status" value="1"/>
</dbReference>
<organism evidence="4 5">
    <name type="scientific">Eiseniibacteriota bacterium</name>
    <dbReference type="NCBI Taxonomy" id="2212470"/>
    <lineage>
        <taxon>Bacteria</taxon>
        <taxon>Candidatus Eiseniibacteriota</taxon>
    </lineage>
</organism>
<dbReference type="GO" id="GO:0008234">
    <property type="term" value="F:cysteine-type peptidase activity"/>
    <property type="evidence" value="ECO:0007669"/>
    <property type="project" value="InterPro"/>
</dbReference>
<dbReference type="InterPro" id="IPR029030">
    <property type="entry name" value="Caspase-like_dom_sf"/>
</dbReference>
<dbReference type="InterPro" id="IPR029031">
    <property type="entry name" value="Gingipain_N_sf"/>
</dbReference>
<feature type="region of interest" description="Disordered" evidence="2">
    <location>
        <begin position="936"/>
        <end position="966"/>
    </location>
</feature>
<evidence type="ECO:0000256" key="2">
    <source>
        <dbReference type="SAM" id="MobiDB-lite"/>
    </source>
</evidence>
<name>A0A956LZF0_UNCEI</name>
<dbReference type="Gene3D" id="3.40.50.10390">
    <property type="entry name" value="Gingipain r, domain 1"/>
    <property type="match status" value="1"/>
</dbReference>
<evidence type="ECO:0000313" key="4">
    <source>
        <dbReference type="EMBL" id="MCA9727432.1"/>
    </source>
</evidence>
<evidence type="ECO:0000259" key="3">
    <source>
        <dbReference type="Pfam" id="PF01364"/>
    </source>
</evidence>
<feature type="region of interest" description="Disordered" evidence="2">
    <location>
        <begin position="42"/>
        <end position="72"/>
    </location>
</feature>
<feature type="domain" description="Gingipain" evidence="3">
    <location>
        <begin position="505"/>
        <end position="664"/>
    </location>
</feature>
<dbReference type="InterPro" id="IPR036278">
    <property type="entry name" value="Sialidase_sf"/>
</dbReference>
<dbReference type="Gene3D" id="2.120.10.10">
    <property type="match status" value="1"/>
</dbReference>
<dbReference type="Proteomes" id="UP000697710">
    <property type="component" value="Unassembled WGS sequence"/>
</dbReference>
<dbReference type="CDD" id="cd15482">
    <property type="entry name" value="Sialidase_non-viral"/>
    <property type="match status" value="1"/>
</dbReference>